<feature type="transmembrane region" description="Helical" evidence="2">
    <location>
        <begin position="7"/>
        <end position="24"/>
    </location>
</feature>
<dbReference type="InParanoid" id="J9DJ60"/>
<evidence type="ECO:0000256" key="2">
    <source>
        <dbReference type="SAM" id="Phobius"/>
    </source>
</evidence>
<organism evidence="3 4">
    <name type="scientific">Edhazardia aedis (strain USNM 41457)</name>
    <name type="common">Microsporidian parasite</name>
    <dbReference type="NCBI Taxonomy" id="1003232"/>
    <lineage>
        <taxon>Eukaryota</taxon>
        <taxon>Fungi</taxon>
        <taxon>Fungi incertae sedis</taxon>
        <taxon>Microsporidia</taxon>
        <taxon>Edhazardia</taxon>
    </lineage>
</organism>
<feature type="region of interest" description="Disordered" evidence="1">
    <location>
        <begin position="90"/>
        <end position="168"/>
    </location>
</feature>
<protein>
    <submittedName>
        <fullName evidence="3">Uncharacterized protein</fullName>
    </submittedName>
</protein>
<feature type="region of interest" description="Disordered" evidence="1">
    <location>
        <begin position="32"/>
        <end position="69"/>
    </location>
</feature>
<sequence>MRIACNVFNLYGIFYFVMLVLAGGDEKDTALASKEQAKDTEKPKEGEDSEKNTVNAKKEDEKQKPGFFTRTKNGIKNFFLWFVPNRFKNKNKKEESSTATGKKSKVIITSKMDPKKGDATAAQQADTTAAQKADTTAAKQADTTAAQKDESDSGTETEEKTNINPPKE</sequence>
<reference evidence="4" key="2">
    <citation type="submission" date="2015-07" db="EMBL/GenBank/DDBJ databases">
        <title>Contrasting host-pathogen interactions and genome evolution in two generalist and specialist microsporidian pathogens of mosquitoes.</title>
        <authorList>
            <consortium name="The Broad Institute Genomics Platform"/>
            <consortium name="The Broad Institute Genome Sequencing Center for Infectious Disease"/>
            <person name="Cuomo C.A."/>
            <person name="Sanscrainte N.D."/>
            <person name="Goldberg J.M."/>
            <person name="Heiman D."/>
            <person name="Young S."/>
            <person name="Zeng Q."/>
            <person name="Becnel J.J."/>
            <person name="Birren B.W."/>
        </authorList>
    </citation>
    <scope>NUCLEOTIDE SEQUENCE [LARGE SCALE GENOMIC DNA]</scope>
    <source>
        <strain evidence="4">USNM 41457</strain>
    </source>
</reference>
<keyword evidence="4" id="KW-1185">Reference proteome</keyword>
<keyword evidence="2" id="KW-1133">Transmembrane helix</keyword>
<gene>
    <name evidence="3" type="ORF">EDEG_02955</name>
</gene>
<dbReference type="Proteomes" id="UP000003163">
    <property type="component" value="Unassembled WGS sequence"/>
</dbReference>
<dbReference type="VEuPathDB" id="MicrosporidiaDB:EDEG_02955"/>
<name>J9DJ60_EDHAE</name>
<feature type="compositionally biased region" description="Basic and acidic residues" evidence="1">
    <location>
        <begin position="32"/>
        <end position="64"/>
    </location>
</feature>
<dbReference type="AlphaFoldDB" id="J9DJ60"/>
<accession>J9DJ60</accession>
<comment type="caution">
    <text evidence="3">The sequence shown here is derived from an EMBL/GenBank/DDBJ whole genome shotgun (WGS) entry which is preliminary data.</text>
</comment>
<evidence type="ECO:0000256" key="1">
    <source>
        <dbReference type="SAM" id="MobiDB-lite"/>
    </source>
</evidence>
<dbReference type="HOGENOM" id="CLU_1586453_0_0_1"/>
<reference evidence="3 4" key="1">
    <citation type="submission" date="2011-08" db="EMBL/GenBank/DDBJ databases">
        <authorList>
            <person name="Liu Z.J."/>
            <person name="Shi F.L."/>
            <person name="Lu J.Q."/>
            <person name="Li M."/>
            <person name="Wang Z.L."/>
        </authorList>
    </citation>
    <scope>NUCLEOTIDE SEQUENCE [LARGE SCALE GENOMIC DNA]</scope>
    <source>
        <strain evidence="3 4">USNM 41457</strain>
    </source>
</reference>
<proteinExistence type="predicted"/>
<evidence type="ECO:0000313" key="3">
    <source>
        <dbReference type="EMBL" id="EJW02635.1"/>
    </source>
</evidence>
<feature type="compositionally biased region" description="Low complexity" evidence="1">
    <location>
        <begin position="119"/>
        <end position="146"/>
    </location>
</feature>
<keyword evidence="2" id="KW-0812">Transmembrane</keyword>
<keyword evidence="2" id="KW-0472">Membrane</keyword>
<dbReference type="EMBL" id="AFBI03000062">
    <property type="protein sequence ID" value="EJW02635.1"/>
    <property type="molecule type" value="Genomic_DNA"/>
</dbReference>
<feature type="compositionally biased region" description="Basic and acidic residues" evidence="1">
    <location>
        <begin position="147"/>
        <end position="168"/>
    </location>
</feature>
<evidence type="ECO:0000313" key="4">
    <source>
        <dbReference type="Proteomes" id="UP000003163"/>
    </source>
</evidence>